<name>A0A5C9AE97_ECOLX</name>
<dbReference type="SUPFAM" id="SSF55205">
    <property type="entry name" value="EPT/RTPC-like"/>
    <property type="match status" value="1"/>
</dbReference>
<dbReference type="PANTHER" id="PTHR11096:SF0">
    <property type="entry name" value="RNA 3'-TERMINAL PHOSPHATE CYCLASE"/>
    <property type="match status" value="1"/>
</dbReference>
<evidence type="ECO:0000313" key="4">
    <source>
        <dbReference type="EMBL" id="TXS98472.1"/>
    </source>
</evidence>
<comment type="catalytic activity">
    <reaction evidence="2">
        <text>a 3'-end 3'-phospho-ribonucleotide-RNA + ATP = a 3'-end 2',3'-cyclophospho-ribonucleotide-RNA + AMP + diphosphate</text>
        <dbReference type="Rhea" id="RHEA:23976"/>
        <dbReference type="Rhea" id="RHEA-COMP:10463"/>
        <dbReference type="Rhea" id="RHEA-COMP:10464"/>
        <dbReference type="ChEBI" id="CHEBI:30616"/>
        <dbReference type="ChEBI" id="CHEBI:33019"/>
        <dbReference type="ChEBI" id="CHEBI:83062"/>
        <dbReference type="ChEBI" id="CHEBI:83064"/>
        <dbReference type="ChEBI" id="CHEBI:456215"/>
        <dbReference type="EC" id="6.5.1.4"/>
    </reaction>
</comment>
<gene>
    <name evidence="4" type="ORF">FWK02_27830</name>
</gene>
<dbReference type="InterPro" id="IPR023797">
    <property type="entry name" value="RNA3'_phos_cyclase_dom"/>
</dbReference>
<feature type="domain" description="RNA 3'-terminal phosphate cyclase" evidence="3">
    <location>
        <begin position="12"/>
        <end position="47"/>
    </location>
</feature>
<sequence>MKRMIALDGAQGEGGGQILRSALSLSMITGQPFTITSIRAGRAKPGL</sequence>
<dbReference type="InterPro" id="IPR013792">
    <property type="entry name" value="RNA3'P_cycl/enolpyr_Trfase_a/b"/>
</dbReference>
<dbReference type="InterPro" id="IPR000228">
    <property type="entry name" value="RNA3'_term_phos_cyc"/>
</dbReference>
<evidence type="ECO:0000259" key="3">
    <source>
        <dbReference type="Pfam" id="PF01137"/>
    </source>
</evidence>
<dbReference type="GO" id="GO:0006396">
    <property type="term" value="P:RNA processing"/>
    <property type="evidence" value="ECO:0007669"/>
    <property type="project" value="InterPro"/>
</dbReference>
<dbReference type="PANTHER" id="PTHR11096">
    <property type="entry name" value="RNA 3' TERMINAL PHOSPHATE CYCLASE"/>
    <property type="match status" value="1"/>
</dbReference>
<feature type="non-terminal residue" evidence="4">
    <location>
        <position position="47"/>
    </location>
</feature>
<dbReference type="Pfam" id="PF01137">
    <property type="entry name" value="RTC"/>
    <property type="match status" value="1"/>
</dbReference>
<evidence type="ECO:0000256" key="2">
    <source>
        <dbReference type="ARBA" id="ARBA00024481"/>
    </source>
</evidence>
<keyword evidence="4" id="KW-0436">Ligase</keyword>
<evidence type="ECO:0000313" key="5">
    <source>
        <dbReference type="Proteomes" id="UP000321461"/>
    </source>
</evidence>
<dbReference type="AlphaFoldDB" id="A0A5C9AE97"/>
<dbReference type="Proteomes" id="UP000321461">
    <property type="component" value="Unassembled WGS sequence"/>
</dbReference>
<reference evidence="4 5" key="1">
    <citation type="submission" date="2019-08" db="EMBL/GenBank/DDBJ databases">
        <title>Whole genome analysis of cultivated E. coli strains isolated from CD patients and healthy donors.</title>
        <authorList>
            <person name="Siniagina M.N."/>
            <person name="Markelova M.I."/>
            <person name="Laikov A.V."/>
            <person name="Boulygina E.A."/>
            <person name="Khusnutdinova D.R."/>
            <person name="Kharchenko A."/>
            <person name="Grigoryeva T.V."/>
        </authorList>
    </citation>
    <scope>NUCLEOTIDE SEQUENCE [LARGE SCALE GENOMIC DNA]</scope>
    <source>
        <strain evidence="4 5">3_77_5</strain>
    </source>
</reference>
<dbReference type="Gene3D" id="3.65.10.20">
    <property type="entry name" value="RNA 3'-terminal phosphate cyclase domain"/>
    <property type="match status" value="1"/>
</dbReference>
<dbReference type="GO" id="GO:0003963">
    <property type="term" value="F:RNA-3'-phosphate cyclase activity"/>
    <property type="evidence" value="ECO:0007669"/>
    <property type="project" value="UniProtKB-EC"/>
</dbReference>
<dbReference type="EC" id="6.5.1.4" evidence="1"/>
<protein>
    <recommendedName>
        <fullName evidence="1">RNA 3'-terminal-phosphate cyclase (ATP)</fullName>
        <ecNumber evidence="1">6.5.1.4</ecNumber>
    </recommendedName>
</protein>
<evidence type="ECO:0000256" key="1">
    <source>
        <dbReference type="ARBA" id="ARBA00012725"/>
    </source>
</evidence>
<proteinExistence type="predicted"/>
<comment type="caution">
    <text evidence="4">The sequence shown here is derived from an EMBL/GenBank/DDBJ whole genome shotgun (WGS) entry which is preliminary data.</text>
</comment>
<organism evidence="4 5">
    <name type="scientific">Escherichia coli</name>
    <dbReference type="NCBI Taxonomy" id="562"/>
    <lineage>
        <taxon>Bacteria</taxon>
        <taxon>Pseudomonadati</taxon>
        <taxon>Pseudomonadota</taxon>
        <taxon>Gammaproteobacteria</taxon>
        <taxon>Enterobacterales</taxon>
        <taxon>Enterobacteriaceae</taxon>
        <taxon>Escherichia</taxon>
    </lineage>
</organism>
<accession>A0A5C9AE97</accession>
<dbReference type="EMBL" id="VSBS01001454">
    <property type="protein sequence ID" value="TXS98472.1"/>
    <property type="molecule type" value="Genomic_DNA"/>
</dbReference>
<dbReference type="InterPro" id="IPR037136">
    <property type="entry name" value="RNA3'_phos_cyclase_dom_sf"/>
</dbReference>